<sequence length="639" mass="72140">MKILLVDDDNAISEVLIQQLTVQNYIVDRVADGEMGWSYASTFNYDLILLDWGLPHLDGMQLCQRLRREGYGVPILLLSSRNQQVDKIKGLEAGADDYLVKPFDIKELLVRIRVLVRRTSAEPQPVWGWGDLCLDPASCNVTYQGHPIKLTAKEYALLEFFLRHGHQVFSTSALLDQIWSSDEFPSEATVRSHIRGLRQKLKTAGISADVIETVRGLGYRLGTSPLTSLHHQKLSKTISSERQAQYLQGLTQTWQTHKDESIRRWHYLAHLSQTLKEQDINEQQQLQAKQMAHSLAGTLGIFGLIEGHRLAVKIEQLLDAVSTLSPTQVKQFQALVTTLGHTLDNPPQLVSWTENAPHLPKILIVDVNEASYIQQLMALAVAQGLGIDVATSTEMASQVLGLNDSKTPNLDVVTELPDLVLINLVSSDTDLVLAESNSKLLLQLSTQLNTHWPQLPMVLITPQADFSNRLDLTRRGATKVLEYPVSPAEVLEAIDQATYLRYRHSKIMLVDDDSHYLQQMMELLQPWHLQITPLANAQRFWTIFNQVIPDIIVLDIEMPGINGFDLCKVLRSHPDWQHIPIIFLSVHGDQDSQSKAFAVGADDYITKLTQGQNLVFRILNRLRRYHAWCNQENIALALE</sequence>
<dbReference type="GO" id="GO:0005829">
    <property type="term" value="C:cytosol"/>
    <property type="evidence" value="ECO:0007669"/>
    <property type="project" value="TreeGrafter"/>
</dbReference>
<evidence type="ECO:0000313" key="6">
    <source>
        <dbReference type="EMBL" id="NEZ56660.1"/>
    </source>
</evidence>
<dbReference type="CDD" id="cd00383">
    <property type="entry name" value="trans_reg_C"/>
    <property type="match status" value="1"/>
</dbReference>
<comment type="caution">
    <text evidence="2">Lacks conserved residue(s) required for the propagation of feature annotation.</text>
</comment>
<dbReference type="PANTHER" id="PTHR48111">
    <property type="entry name" value="REGULATOR OF RPOS"/>
    <property type="match status" value="1"/>
</dbReference>
<evidence type="ECO:0000256" key="2">
    <source>
        <dbReference type="PROSITE-ProRule" id="PRU00169"/>
    </source>
</evidence>
<name>A0A6M0RL96_9CYAN</name>
<dbReference type="GO" id="GO:0032993">
    <property type="term" value="C:protein-DNA complex"/>
    <property type="evidence" value="ECO:0007669"/>
    <property type="project" value="TreeGrafter"/>
</dbReference>
<evidence type="ECO:0000259" key="5">
    <source>
        <dbReference type="PROSITE" id="PS51755"/>
    </source>
</evidence>
<accession>A0A6M0RL96</accession>
<keyword evidence="1 3" id="KW-0238">DNA-binding</keyword>
<feature type="modified residue" description="4-aspartylphosphate" evidence="2">
    <location>
        <position position="555"/>
    </location>
</feature>
<dbReference type="InterPro" id="IPR008207">
    <property type="entry name" value="Sig_transdc_His_kin_Hpt_dom"/>
</dbReference>
<protein>
    <submittedName>
        <fullName evidence="6">Response regulator</fullName>
    </submittedName>
</protein>
<proteinExistence type="predicted"/>
<feature type="modified residue" description="4-aspartylphosphate" evidence="2">
    <location>
        <position position="51"/>
    </location>
</feature>
<dbReference type="SUPFAM" id="SSF47226">
    <property type="entry name" value="Histidine-containing phosphotransfer domain, HPT domain"/>
    <property type="match status" value="1"/>
</dbReference>
<dbReference type="SUPFAM" id="SSF46894">
    <property type="entry name" value="C-terminal effector domain of the bipartite response regulators"/>
    <property type="match status" value="1"/>
</dbReference>
<feature type="domain" description="OmpR/PhoB-type" evidence="5">
    <location>
        <begin position="124"/>
        <end position="223"/>
    </location>
</feature>
<dbReference type="GO" id="GO:0000156">
    <property type="term" value="F:phosphorelay response regulator activity"/>
    <property type="evidence" value="ECO:0007669"/>
    <property type="project" value="TreeGrafter"/>
</dbReference>
<dbReference type="GO" id="GO:0006355">
    <property type="term" value="P:regulation of DNA-templated transcription"/>
    <property type="evidence" value="ECO:0007669"/>
    <property type="project" value="InterPro"/>
</dbReference>
<dbReference type="InterPro" id="IPR039420">
    <property type="entry name" value="WalR-like"/>
</dbReference>
<dbReference type="RefSeq" id="WP_163698662.1">
    <property type="nucleotide sequence ID" value="NZ_QXHD01000004.1"/>
</dbReference>
<dbReference type="PROSITE" id="PS50110">
    <property type="entry name" value="RESPONSE_REGULATORY"/>
    <property type="match status" value="3"/>
</dbReference>
<organism evidence="6 7">
    <name type="scientific">Adonisia turfae CCMR0081</name>
    <dbReference type="NCBI Taxonomy" id="2292702"/>
    <lineage>
        <taxon>Bacteria</taxon>
        <taxon>Bacillati</taxon>
        <taxon>Cyanobacteriota</taxon>
        <taxon>Adonisia</taxon>
        <taxon>Adonisia turfae</taxon>
    </lineage>
</organism>
<comment type="caution">
    <text evidence="6">The sequence shown here is derived from an EMBL/GenBank/DDBJ whole genome shotgun (WGS) entry which is preliminary data.</text>
</comment>
<dbReference type="InterPro" id="IPR001789">
    <property type="entry name" value="Sig_transdc_resp-reg_receiver"/>
</dbReference>
<feature type="domain" description="Response regulatory" evidence="4">
    <location>
        <begin position="2"/>
        <end position="116"/>
    </location>
</feature>
<dbReference type="SMART" id="SM00862">
    <property type="entry name" value="Trans_reg_C"/>
    <property type="match status" value="1"/>
</dbReference>
<dbReference type="Pfam" id="PF00486">
    <property type="entry name" value="Trans_reg_C"/>
    <property type="match status" value="1"/>
</dbReference>
<dbReference type="InterPro" id="IPR036641">
    <property type="entry name" value="HPT_dom_sf"/>
</dbReference>
<dbReference type="CDD" id="cd17574">
    <property type="entry name" value="REC_OmpR"/>
    <property type="match status" value="1"/>
</dbReference>
<dbReference type="PROSITE" id="PS51755">
    <property type="entry name" value="OMPR_PHOB"/>
    <property type="match status" value="1"/>
</dbReference>
<dbReference type="AlphaFoldDB" id="A0A6M0RL96"/>
<dbReference type="EMBL" id="QXHD01000004">
    <property type="protein sequence ID" value="NEZ56660.1"/>
    <property type="molecule type" value="Genomic_DNA"/>
</dbReference>
<dbReference type="Pfam" id="PF01627">
    <property type="entry name" value="Hpt"/>
    <property type="match status" value="1"/>
</dbReference>
<dbReference type="Gene3D" id="3.40.50.2300">
    <property type="match status" value="3"/>
</dbReference>
<dbReference type="Gene3D" id="1.10.10.10">
    <property type="entry name" value="Winged helix-like DNA-binding domain superfamily/Winged helix DNA-binding domain"/>
    <property type="match status" value="1"/>
</dbReference>
<dbReference type="PANTHER" id="PTHR48111:SF15">
    <property type="entry name" value="OMPR SUBFAMILY"/>
    <property type="match status" value="1"/>
</dbReference>
<keyword evidence="2" id="KW-0597">Phosphoprotein</keyword>
<dbReference type="SUPFAM" id="SSF52172">
    <property type="entry name" value="CheY-like"/>
    <property type="match status" value="3"/>
</dbReference>
<dbReference type="Proteomes" id="UP000481033">
    <property type="component" value="Unassembled WGS sequence"/>
</dbReference>
<dbReference type="InterPro" id="IPR036388">
    <property type="entry name" value="WH-like_DNA-bd_sf"/>
</dbReference>
<dbReference type="Pfam" id="PF00072">
    <property type="entry name" value="Response_reg"/>
    <property type="match status" value="2"/>
</dbReference>
<dbReference type="InterPro" id="IPR016032">
    <property type="entry name" value="Sig_transdc_resp-reg_C-effctor"/>
</dbReference>
<dbReference type="InterPro" id="IPR001867">
    <property type="entry name" value="OmpR/PhoB-type_DNA-bd"/>
</dbReference>
<dbReference type="GO" id="GO:0000976">
    <property type="term" value="F:transcription cis-regulatory region binding"/>
    <property type="evidence" value="ECO:0007669"/>
    <property type="project" value="TreeGrafter"/>
</dbReference>
<feature type="DNA-binding region" description="OmpR/PhoB-type" evidence="3">
    <location>
        <begin position="124"/>
        <end position="223"/>
    </location>
</feature>
<evidence type="ECO:0000259" key="4">
    <source>
        <dbReference type="PROSITE" id="PS50110"/>
    </source>
</evidence>
<evidence type="ECO:0000256" key="1">
    <source>
        <dbReference type="ARBA" id="ARBA00023125"/>
    </source>
</evidence>
<feature type="domain" description="Response regulatory" evidence="4">
    <location>
        <begin position="361"/>
        <end position="498"/>
    </location>
</feature>
<reference evidence="6 7" key="1">
    <citation type="journal article" date="2020" name="Microb. Ecol.">
        <title>Ecogenomics of the Marine Benthic Filamentous Cyanobacterium Adonisia.</title>
        <authorList>
            <person name="Walter J.M."/>
            <person name="Coutinho F.H."/>
            <person name="Leomil L."/>
            <person name="Hargreaves P.I."/>
            <person name="Campeao M.E."/>
            <person name="Vieira V.V."/>
            <person name="Silva B.S."/>
            <person name="Fistarol G.O."/>
            <person name="Salomon P.S."/>
            <person name="Sawabe T."/>
            <person name="Mino S."/>
            <person name="Hosokawa M."/>
            <person name="Miyashita H."/>
            <person name="Maruyama F."/>
            <person name="van Verk M.C."/>
            <person name="Dutilh B.E."/>
            <person name="Thompson C.C."/>
            <person name="Thompson F.L."/>
        </authorList>
    </citation>
    <scope>NUCLEOTIDE SEQUENCE [LARGE SCALE GENOMIC DNA]</scope>
    <source>
        <strain evidence="6 7">CCMR0081</strain>
    </source>
</reference>
<gene>
    <name evidence="6" type="ORF">DXZ20_13430</name>
</gene>
<dbReference type="InterPro" id="IPR011006">
    <property type="entry name" value="CheY-like_superfamily"/>
</dbReference>
<evidence type="ECO:0000313" key="7">
    <source>
        <dbReference type="Proteomes" id="UP000481033"/>
    </source>
</evidence>
<feature type="domain" description="Response regulatory" evidence="4">
    <location>
        <begin position="506"/>
        <end position="622"/>
    </location>
</feature>
<dbReference type="SMART" id="SM00448">
    <property type="entry name" value="REC"/>
    <property type="match status" value="2"/>
</dbReference>
<evidence type="ECO:0000256" key="3">
    <source>
        <dbReference type="PROSITE-ProRule" id="PRU01091"/>
    </source>
</evidence>
<keyword evidence="7" id="KW-1185">Reference proteome</keyword>